<dbReference type="Pfam" id="PF04250">
    <property type="entry name" value="DUF429"/>
    <property type="match status" value="1"/>
</dbReference>
<evidence type="ECO:0000313" key="2">
    <source>
        <dbReference type="EMBL" id="QDT37792.1"/>
    </source>
</evidence>
<dbReference type="EMBL" id="CP036268">
    <property type="protein sequence ID" value="QDT37792.1"/>
    <property type="molecule type" value="Genomic_DNA"/>
</dbReference>
<proteinExistence type="predicted"/>
<evidence type="ECO:0000313" key="3">
    <source>
        <dbReference type="Proteomes" id="UP000317318"/>
    </source>
</evidence>
<reference evidence="2 3" key="1">
    <citation type="submission" date="2019-02" db="EMBL/GenBank/DDBJ databases">
        <title>Deep-cultivation of Planctomycetes and their phenomic and genomic characterization uncovers novel biology.</title>
        <authorList>
            <person name="Wiegand S."/>
            <person name="Jogler M."/>
            <person name="Boedeker C."/>
            <person name="Pinto D."/>
            <person name="Vollmers J."/>
            <person name="Rivas-Marin E."/>
            <person name="Kohn T."/>
            <person name="Peeters S.H."/>
            <person name="Heuer A."/>
            <person name="Rast P."/>
            <person name="Oberbeckmann S."/>
            <person name="Bunk B."/>
            <person name="Jeske O."/>
            <person name="Meyerdierks A."/>
            <person name="Storesund J.E."/>
            <person name="Kallscheuer N."/>
            <person name="Luecker S."/>
            <person name="Lage O.M."/>
            <person name="Pohl T."/>
            <person name="Merkel B.J."/>
            <person name="Hornburger P."/>
            <person name="Mueller R.-W."/>
            <person name="Bruemmer F."/>
            <person name="Labrenz M."/>
            <person name="Spormann A.M."/>
            <person name="Op den Camp H."/>
            <person name="Overmann J."/>
            <person name="Amann R."/>
            <person name="Jetten M.S.M."/>
            <person name="Mascher T."/>
            <person name="Medema M.H."/>
            <person name="Devos D.P."/>
            <person name="Kaster A.-K."/>
            <person name="Ovreas L."/>
            <person name="Rohde M."/>
            <person name="Galperin M.Y."/>
            <person name="Jogler C."/>
        </authorList>
    </citation>
    <scope>NUCLEOTIDE SEQUENCE [LARGE SCALE GENOMIC DNA]</scope>
    <source>
        <strain evidence="2 3">Pan189</strain>
    </source>
</reference>
<dbReference type="AlphaFoldDB" id="A0A517R1P4"/>
<dbReference type="OrthoDB" id="271339at2"/>
<protein>
    <recommendedName>
        <fullName evidence="4">DUF429 domain-containing protein</fullName>
    </recommendedName>
</protein>
<evidence type="ECO:0000256" key="1">
    <source>
        <dbReference type="SAM" id="MobiDB-lite"/>
    </source>
</evidence>
<keyword evidence="3" id="KW-1185">Reference proteome</keyword>
<name>A0A517R1P4_9PLAN</name>
<organism evidence="2 3">
    <name type="scientific">Stratiformator vulcanicus</name>
    <dbReference type="NCBI Taxonomy" id="2527980"/>
    <lineage>
        <taxon>Bacteria</taxon>
        <taxon>Pseudomonadati</taxon>
        <taxon>Planctomycetota</taxon>
        <taxon>Planctomycetia</taxon>
        <taxon>Planctomycetales</taxon>
        <taxon>Planctomycetaceae</taxon>
        <taxon>Stratiformator</taxon>
    </lineage>
</organism>
<dbReference type="InterPro" id="IPR007362">
    <property type="entry name" value="DUF429"/>
</dbReference>
<evidence type="ECO:0008006" key="4">
    <source>
        <dbReference type="Google" id="ProtNLM"/>
    </source>
</evidence>
<accession>A0A517R1P4</accession>
<feature type="region of interest" description="Disordered" evidence="1">
    <location>
        <begin position="194"/>
        <end position="215"/>
    </location>
</feature>
<dbReference type="KEGG" id="svp:Pan189_21740"/>
<sequence length="282" mass="32213">MRLPTIDCIYGVDFSGARLPGKAIWIAEVIPEEDGFRLVSLTNAERRFRKSTRDEVHADLVSAIQVSSQSLWAIDFPFGLPIELHRDGSDWKSVLDETLRFDGDARAFGLDCVARSRAYNGSLHIRRDTDRETATPFDCYHYRIIYQTYFGIRNVLRPLAGLLQTAILPFQYHKLQNAERVVVEACPSSFLKRSGLPHQNYKQPNQKQPDEARRRTRRVILKSLKQRLSIAEKDRRRMMADPGGDAIDAVLAAVAAADRMASVDHTAIKKHPRYRHEGYVYS</sequence>
<gene>
    <name evidence="2" type="ORF">Pan189_21740</name>
</gene>
<dbReference type="RefSeq" id="WP_145363881.1">
    <property type="nucleotide sequence ID" value="NZ_CP036268.1"/>
</dbReference>
<dbReference type="Proteomes" id="UP000317318">
    <property type="component" value="Chromosome"/>
</dbReference>